<accession>A0A4S8IIG9</accession>
<keyword evidence="3" id="KW-1185">Reference proteome</keyword>
<protein>
    <submittedName>
        <fullName evidence="2">Uncharacterized protein</fullName>
    </submittedName>
</protein>
<evidence type="ECO:0000313" key="2">
    <source>
        <dbReference type="EMBL" id="THU48125.1"/>
    </source>
</evidence>
<name>A0A4S8IIG9_MUSBA</name>
<sequence length="65" mass="7343">MESDKHYLSLRLGHQEDVILLKLPSRVILPSATSDNPHLTVSSSTHWNAGLQDQKSDMYDPMIPQ</sequence>
<comment type="caution">
    <text evidence="2">The sequence shown here is derived from an EMBL/GenBank/DDBJ whole genome shotgun (WGS) entry which is preliminary data.</text>
</comment>
<dbReference type="AlphaFoldDB" id="A0A4S8IIG9"/>
<evidence type="ECO:0000256" key="1">
    <source>
        <dbReference type="SAM" id="MobiDB-lite"/>
    </source>
</evidence>
<feature type="compositionally biased region" description="Polar residues" evidence="1">
    <location>
        <begin position="32"/>
        <end position="53"/>
    </location>
</feature>
<feature type="region of interest" description="Disordered" evidence="1">
    <location>
        <begin position="32"/>
        <end position="65"/>
    </location>
</feature>
<proteinExistence type="predicted"/>
<gene>
    <name evidence="2" type="ORF">C4D60_Mb09t22920</name>
</gene>
<dbReference type="Proteomes" id="UP000317650">
    <property type="component" value="Chromosome 9"/>
</dbReference>
<dbReference type="EMBL" id="PYDT01000010">
    <property type="protein sequence ID" value="THU48125.1"/>
    <property type="molecule type" value="Genomic_DNA"/>
</dbReference>
<organism evidence="2 3">
    <name type="scientific">Musa balbisiana</name>
    <name type="common">Banana</name>
    <dbReference type="NCBI Taxonomy" id="52838"/>
    <lineage>
        <taxon>Eukaryota</taxon>
        <taxon>Viridiplantae</taxon>
        <taxon>Streptophyta</taxon>
        <taxon>Embryophyta</taxon>
        <taxon>Tracheophyta</taxon>
        <taxon>Spermatophyta</taxon>
        <taxon>Magnoliopsida</taxon>
        <taxon>Liliopsida</taxon>
        <taxon>Zingiberales</taxon>
        <taxon>Musaceae</taxon>
        <taxon>Musa</taxon>
    </lineage>
</organism>
<reference evidence="2 3" key="1">
    <citation type="journal article" date="2019" name="Nat. Plants">
        <title>Genome sequencing of Musa balbisiana reveals subgenome evolution and function divergence in polyploid bananas.</title>
        <authorList>
            <person name="Yao X."/>
        </authorList>
    </citation>
    <scope>NUCLEOTIDE SEQUENCE [LARGE SCALE GENOMIC DNA]</scope>
    <source>
        <strain evidence="3">cv. DH-PKW</strain>
        <tissue evidence="2">Leaves</tissue>
    </source>
</reference>
<evidence type="ECO:0000313" key="3">
    <source>
        <dbReference type="Proteomes" id="UP000317650"/>
    </source>
</evidence>